<organism evidence="1 2">
    <name type="scientific">Anopheles albimanus</name>
    <name type="common">New world malaria mosquito</name>
    <dbReference type="NCBI Taxonomy" id="7167"/>
    <lineage>
        <taxon>Eukaryota</taxon>
        <taxon>Metazoa</taxon>
        <taxon>Ecdysozoa</taxon>
        <taxon>Arthropoda</taxon>
        <taxon>Hexapoda</taxon>
        <taxon>Insecta</taxon>
        <taxon>Pterygota</taxon>
        <taxon>Neoptera</taxon>
        <taxon>Endopterygota</taxon>
        <taxon>Diptera</taxon>
        <taxon>Nematocera</taxon>
        <taxon>Culicoidea</taxon>
        <taxon>Culicidae</taxon>
        <taxon>Anophelinae</taxon>
        <taxon>Anopheles</taxon>
    </lineage>
</organism>
<protein>
    <submittedName>
        <fullName evidence="1">Uncharacterized protein</fullName>
    </submittedName>
</protein>
<evidence type="ECO:0000313" key="1">
    <source>
        <dbReference type="EnsemblMetazoa" id="AALB014962-PA"/>
    </source>
</evidence>
<evidence type="ECO:0000313" key="2">
    <source>
        <dbReference type="Proteomes" id="UP000069272"/>
    </source>
</evidence>
<dbReference type="AlphaFoldDB" id="A0A182FZE6"/>
<dbReference type="Proteomes" id="UP000069272">
    <property type="component" value="Chromosome 3R"/>
</dbReference>
<reference evidence="1" key="2">
    <citation type="submission" date="2022-08" db="UniProtKB">
        <authorList>
            <consortium name="EnsemblMetazoa"/>
        </authorList>
    </citation>
    <scope>IDENTIFICATION</scope>
    <source>
        <strain evidence="1">STECLA/ALBI9_A</strain>
    </source>
</reference>
<keyword evidence="2" id="KW-1185">Reference proteome</keyword>
<dbReference type="VEuPathDB" id="VectorBase:AALB014962"/>
<name>A0A182FZE6_ANOAL</name>
<proteinExistence type="predicted"/>
<sequence length="44" mass="4928">MHFHDRSRQPSSVCSSSQVACAAERRSLVNYGFKCKCEPLVKLA</sequence>
<reference evidence="1 2" key="1">
    <citation type="journal article" date="2017" name="G3 (Bethesda)">
        <title>The Physical Genome Mapping of Anopheles albimanus Corrected Scaffold Misassemblies and Identified Interarm Rearrangements in Genus Anopheles.</title>
        <authorList>
            <person name="Artemov G.N."/>
            <person name="Peery A.N."/>
            <person name="Jiang X."/>
            <person name="Tu Z."/>
            <person name="Stegniy V.N."/>
            <person name="Sharakhova M.V."/>
            <person name="Sharakhov I.V."/>
        </authorList>
    </citation>
    <scope>NUCLEOTIDE SEQUENCE [LARGE SCALE GENOMIC DNA]</scope>
    <source>
        <strain evidence="1 2">ALBI9_A</strain>
    </source>
</reference>
<accession>A0A182FZE6</accession>
<dbReference type="EnsemblMetazoa" id="AALB014962-RA">
    <property type="protein sequence ID" value="AALB014962-PA"/>
    <property type="gene ID" value="AALB014962"/>
</dbReference>